<dbReference type="SUPFAM" id="SSF52540">
    <property type="entry name" value="P-loop containing nucleoside triphosphate hydrolases"/>
    <property type="match status" value="1"/>
</dbReference>
<dbReference type="InterPro" id="IPR012381">
    <property type="entry name" value="EutP_PduV"/>
</dbReference>
<comment type="similarity">
    <text evidence="1">Belongs to the EutP/PduV family.</text>
</comment>
<dbReference type="PANTHER" id="PTHR40453:SF2">
    <property type="entry name" value="ACETATE KINASE EUTP-RELATED"/>
    <property type="match status" value="1"/>
</dbReference>
<dbReference type="PATRIC" id="fig|1543721.4.peg.638"/>
<gene>
    <name evidence="2" type="ORF">AAY24_03040</name>
</gene>
<keyword evidence="1" id="KW-0547">Nucleotide-binding</keyword>
<sequence>MCSDTHLGSDKLPTDFALVGEVDCGKTALMNALLQNHDEVRKTQSAIFHGQNVIDTPGEFTEVHAYYGALLSTVLEVNTIVYLQPANSAIFSMPAGLLQVYPNKRVIGVISKVDLPDADVERARGILRENRVPEPYFETSTVTGAGVAELRAYLADLRKGPLGTAPPKYRFKAA</sequence>
<dbReference type="Pfam" id="PF10662">
    <property type="entry name" value="PduV-EutP"/>
    <property type="match status" value="1"/>
</dbReference>
<dbReference type="KEGG" id="seds:AAY24_03040"/>
<dbReference type="CDD" id="cd00882">
    <property type="entry name" value="Ras_like_GTPase"/>
    <property type="match status" value="1"/>
</dbReference>
<name>A0A0F7JVU1_9GAMM</name>
<dbReference type="PANTHER" id="PTHR40453">
    <property type="entry name" value="PROTEIN YOEF"/>
    <property type="match status" value="1"/>
</dbReference>
<dbReference type="OrthoDB" id="6179at2"/>
<protein>
    <submittedName>
        <fullName evidence="2">Ethanolamine utilization protein</fullName>
    </submittedName>
</protein>
<dbReference type="Gene3D" id="3.40.50.300">
    <property type="entry name" value="P-loop containing nucleotide triphosphate hydrolases"/>
    <property type="match status" value="1"/>
</dbReference>
<evidence type="ECO:0000313" key="2">
    <source>
        <dbReference type="EMBL" id="AKH19494.1"/>
    </source>
</evidence>
<evidence type="ECO:0000256" key="1">
    <source>
        <dbReference type="PIRNR" id="PIRNR036409"/>
    </source>
</evidence>
<dbReference type="GO" id="GO:0005524">
    <property type="term" value="F:ATP binding"/>
    <property type="evidence" value="ECO:0007669"/>
    <property type="project" value="UniProtKB-UniRule"/>
</dbReference>
<evidence type="ECO:0000313" key="3">
    <source>
        <dbReference type="Proteomes" id="UP000034410"/>
    </source>
</evidence>
<accession>A0A0F7JVU1</accession>
<dbReference type="Proteomes" id="UP000034410">
    <property type="component" value="Chromosome"/>
</dbReference>
<dbReference type="AlphaFoldDB" id="A0A0F7JVU1"/>
<dbReference type="RefSeq" id="WP_046858432.1">
    <property type="nucleotide sequence ID" value="NZ_CP011412.1"/>
</dbReference>
<proteinExistence type="inferred from homology"/>
<reference evidence="2 3" key="1">
    <citation type="journal article" date="2015" name="Genome Announc.">
        <title>Complete Genome Sequence of Sedimenticola thiotaurini Strain SIP-G1, a Polyphosphate- and Polyhydroxyalkanoate-Accumulating Sulfur-Oxidizing Gammaproteobacterium Isolated from Salt Marsh Sediments.</title>
        <authorList>
            <person name="Flood B.E."/>
            <person name="Jones D.S."/>
            <person name="Bailey J.V."/>
        </authorList>
    </citation>
    <scope>NUCLEOTIDE SEQUENCE [LARGE SCALE GENOMIC DNA]</scope>
    <source>
        <strain evidence="2 3">SIP-G1</strain>
    </source>
</reference>
<dbReference type="PIRSF" id="PIRSF036409">
    <property type="entry name" value="EutP_PduV"/>
    <property type="match status" value="1"/>
</dbReference>
<dbReference type="InterPro" id="IPR027417">
    <property type="entry name" value="P-loop_NTPase"/>
</dbReference>
<dbReference type="EMBL" id="CP011412">
    <property type="protein sequence ID" value="AKH19494.1"/>
    <property type="molecule type" value="Genomic_DNA"/>
</dbReference>
<dbReference type="GO" id="GO:0006576">
    <property type="term" value="P:biogenic amine metabolic process"/>
    <property type="evidence" value="ECO:0007669"/>
    <property type="project" value="InterPro"/>
</dbReference>
<organism evidence="2 3">
    <name type="scientific">Sedimenticola thiotaurini</name>
    <dbReference type="NCBI Taxonomy" id="1543721"/>
    <lineage>
        <taxon>Bacteria</taxon>
        <taxon>Pseudomonadati</taxon>
        <taxon>Pseudomonadota</taxon>
        <taxon>Gammaproteobacteria</taxon>
        <taxon>Chromatiales</taxon>
        <taxon>Sedimenticolaceae</taxon>
        <taxon>Sedimenticola</taxon>
    </lineage>
</organism>
<keyword evidence="3" id="KW-1185">Reference proteome</keyword>